<dbReference type="PANTHER" id="PTHR22916:SF3">
    <property type="entry name" value="UDP-GLCNAC:BETAGAL BETA-1,3-N-ACETYLGLUCOSAMINYLTRANSFERASE-LIKE PROTEIN 1"/>
    <property type="match status" value="1"/>
</dbReference>
<evidence type="ECO:0000259" key="2">
    <source>
        <dbReference type="Pfam" id="PF00535"/>
    </source>
</evidence>
<dbReference type="Pfam" id="PF00535">
    <property type="entry name" value="Glycos_transf_2"/>
    <property type="match status" value="1"/>
</dbReference>
<dbReference type="InterPro" id="IPR007554">
    <property type="entry name" value="Glycerophosphate_synth"/>
</dbReference>
<dbReference type="PANTHER" id="PTHR22916">
    <property type="entry name" value="GLYCOSYLTRANSFERASE"/>
    <property type="match status" value="1"/>
</dbReference>
<gene>
    <name evidence="3" type="ORF">SAMN05216231_0650</name>
</gene>
<dbReference type="InterPro" id="IPR001173">
    <property type="entry name" value="Glyco_trans_2-like"/>
</dbReference>
<organism evidence="3 4">
    <name type="scientific">Virgibacillus salinus</name>
    <dbReference type="NCBI Taxonomy" id="553311"/>
    <lineage>
        <taxon>Bacteria</taxon>
        <taxon>Bacillati</taxon>
        <taxon>Bacillota</taxon>
        <taxon>Bacilli</taxon>
        <taxon>Bacillales</taxon>
        <taxon>Bacillaceae</taxon>
        <taxon>Virgibacillus</taxon>
    </lineage>
</organism>
<dbReference type="Gene3D" id="3.40.50.12580">
    <property type="match status" value="1"/>
</dbReference>
<protein>
    <submittedName>
        <fullName evidence="3">CDP-glycerol glycerophosphotransferase, TagB/SpsB family</fullName>
    </submittedName>
</protein>
<dbReference type="GO" id="GO:0047355">
    <property type="term" value="F:CDP-glycerol glycerophosphotransferase activity"/>
    <property type="evidence" value="ECO:0007669"/>
    <property type="project" value="InterPro"/>
</dbReference>
<accession>A0A1H0YHP3</accession>
<dbReference type="GO" id="GO:0016758">
    <property type="term" value="F:hexosyltransferase activity"/>
    <property type="evidence" value="ECO:0007669"/>
    <property type="project" value="UniProtKB-ARBA"/>
</dbReference>
<reference evidence="3 4" key="1">
    <citation type="submission" date="2016-10" db="EMBL/GenBank/DDBJ databases">
        <authorList>
            <person name="de Groot N.N."/>
        </authorList>
    </citation>
    <scope>NUCLEOTIDE SEQUENCE [LARGE SCALE GENOMIC DNA]</scope>
    <source>
        <strain evidence="3 4">CGMCC 1.10449</strain>
    </source>
</reference>
<dbReference type="EMBL" id="FNKD01000001">
    <property type="protein sequence ID" value="SDQ14416.1"/>
    <property type="molecule type" value="Genomic_DNA"/>
</dbReference>
<dbReference type="STRING" id="553311.SAMN05216231_0650"/>
<dbReference type="SUPFAM" id="SSF53756">
    <property type="entry name" value="UDP-Glycosyltransferase/glycogen phosphorylase"/>
    <property type="match status" value="1"/>
</dbReference>
<dbReference type="InterPro" id="IPR043148">
    <property type="entry name" value="TagF_C"/>
</dbReference>
<comment type="similarity">
    <text evidence="1">Belongs to the glycosyltransferase 2 family.</text>
</comment>
<evidence type="ECO:0000256" key="1">
    <source>
        <dbReference type="ARBA" id="ARBA00006739"/>
    </source>
</evidence>
<dbReference type="CDD" id="cd00761">
    <property type="entry name" value="Glyco_tranf_GTA_type"/>
    <property type="match status" value="1"/>
</dbReference>
<proteinExistence type="inferred from homology"/>
<dbReference type="Gene3D" id="3.90.550.10">
    <property type="entry name" value="Spore Coat Polysaccharide Biosynthesis Protein SpsA, Chain A"/>
    <property type="match status" value="1"/>
</dbReference>
<dbReference type="Pfam" id="PF04464">
    <property type="entry name" value="Glyphos_transf"/>
    <property type="match status" value="1"/>
</dbReference>
<dbReference type="Proteomes" id="UP000199444">
    <property type="component" value="Unassembled WGS sequence"/>
</dbReference>
<dbReference type="SUPFAM" id="SSF53448">
    <property type="entry name" value="Nucleotide-diphospho-sugar transferases"/>
    <property type="match status" value="1"/>
</dbReference>
<dbReference type="RefSeq" id="WP_092491511.1">
    <property type="nucleotide sequence ID" value="NZ_FNKD01000001.1"/>
</dbReference>
<dbReference type="AlphaFoldDB" id="A0A1H0YHP3"/>
<keyword evidence="4" id="KW-1185">Reference proteome</keyword>
<name>A0A1H0YHP3_9BACI</name>
<dbReference type="GO" id="GO:0016020">
    <property type="term" value="C:membrane"/>
    <property type="evidence" value="ECO:0007669"/>
    <property type="project" value="InterPro"/>
</dbReference>
<feature type="domain" description="Glycosyltransferase 2-like" evidence="2">
    <location>
        <begin position="29"/>
        <end position="179"/>
    </location>
</feature>
<keyword evidence="3" id="KW-0808">Transferase</keyword>
<evidence type="ECO:0000313" key="3">
    <source>
        <dbReference type="EMBL" id="SDQ14416.1"/>
    </source>
</evidence>
<sequence>MDQNKTRNYIQNYGKQTDIQYNQKNFLFSIIIPIYNVENYIEETILSIVKQTLEFTKHVQVILVNDGSPDNSEKICIKYRDRFPDNIIYIKKENGGVSSARNLGISHAEGKYINFLDSDDILGKDALEKVYDFFEKNKNSVDVVCLPIYYFEAKEGPHKLNEKFKKTKIINTRETPEKIQLHVSSVFITSHQAKAHKFDESLKYAEDAKYINEIILIKGFFGVLANTSYYYRYRGSQSSAIQTRRISEDWYNENLVRFSNSMINMALDKWGFVPKYLQHVIMYDLHYKFKVKDISAILSDCKEQEFIELVHGILQFIDNDVIKSQSINLHLKIFILKLKYLNETQNKFNIVKFKKNIKLYFDGKLLNSLKEQKVHINLLEVKKDRVFIEGMFVSAFDPARCELTLLFRGREIKTTRVERPLSEAKVWGIKYKEVYGFKVEFNAAEIEKPAKLEFNMKVNDVNCKLDYKISPTIKFSREFPSYYAKDKVIVSPGKKKLILMGNTFKNHFIKEAGMLKKLVRRLSKSEAGKVIATRLFYYLIKSFKRRDIYLFMDRIDKADDNAEVLFKFAVKTKDNIKKYFVISSNSSDYSRMRQYGKVIRYGSFYHKLLLMLSDKLISSHADEVIVHPFQSAEMYYKDLINFDFVFLQHGIIQNDLSGWLNKYKKNIKLFITSSQQEYDSIVNGRYGYTDEEVVCTGLARYDRLSDNADKQILIMPTWRKNISSELDQNFNRVYNKNFVQTEYFLMYNKLINDKQVLGVLEKYGYKIKFVIHPALKEQVSDFKESKNVEIINPDDVNYFELFNSSSLLITDYSSVAFDFAYLRKPVIYFQFDQFEFHRKHFSSGYFSYEDMGFGPVVSKYDDIINTITNSIKDNCSLSVKYKDRIDSFFEYNDQFNSRRVYTRIKEMD</sequence>
<dbReference type="InterPro" id="IPR029044">
    <property type="entry name" value="Nucleotide-diphossugar_trans"/>
</dbReference>
<evidence type="ECO:0000313" key="4">
    <source>
        <dbReference type="Proteomes" id="UP000199444"/>
    </source>
</evidence>